<keyword evidence="1" id="KW-1133">Transmembrane helix</keyword>
<sequence length="548" mass="60532">MMVILGVYDQQPQPTWQKVSLNSVISWLSTLSKASLLFAVGEMLGQLKWVWFAQKERPMLDLRAFDSASRGAWGSLGLCWTLRVRHFAILGALAMVLALAFDPFSQNLIHTFPKMVVDPSETAQIGNVTVYETYGPSMMGGVNYVDPVFKANVYNSLLNSDQTRPWAIPQYFCTSSNCTWNPVASLEARSLCTNVTSYLTTSCDPFPSNSSYHGVDNCTVSLPKSGTSAWYIPGWPVLTPFTIAAVNDALVYTNGTMYAIQYIAPRTDLLIVQQGVVDNTTQWEATECIIEPIVRSFRATVQQNTYSDITLAEWTNRTLNTSAYVPGWQLNPPWGPDLGVTQSNTTNSTAFVLSSPSDSAILFFFDAIFSGQALRSMTELEFAPLGDADFGVLALYAVSDVLQALGMGNITGCNNILADRLTCVMNNVAAAMTKTFRDSAYIADAATAAMASGDSMTSVTYITVHWQWIALPLFVWLLGAVLVIGTLWKTRRARVPAWKNDLMPLLYLYQDEDVRESERIALHEESGQGNRTVMARLHEEDGRAFLGR</sequence>
<dbReference type="AlphaFoldDB" id="A0A319DTM4"/>
<keyword evidence="1" id="KW-0812">Transmembrane</keyword>
<dbReference type="STRING" id="1448320.A0A319DTM4"/>
<evidence type="ECO:0000313" key="2">
    <source>
        <dbReference type="EMBL" id="PYH94643.1"/>
    </source>
</evidence>
<name>A0A319DTM4_9EURO</name>
<keyword evidence="3" id="KW-1185">Reference proteome</keyword>
<evidence type="ECO:0000313" key="3">
    <source>
        <dbReference type="Proteomes" id="UP000247810"/>
    </source>
</evidence>
<gene>
    <name evidence="2" type="ORF">BO71DRAFT_398793</name>
</gene>
<organism evidence="2 3">
    <name type="scientific">Aspergillus ellipticus CBS 707.79</name>
    <dbReference type="NCBI Taxonomy" id="1448320"/>
    <lineage>
        <taxon>Eukaryota</taxon>
        <taxon>Fungi</taxon>
        <taxon>Dikarya</taxon>
        <taxon>Ascomycota</taxon>
        <taxon>Pezizomycotina</taxon>
        <taxon>Eurotiomycetes</taxon>
        <taxon>Eurotiomycetidae</taxon>
        <taxon>Eurotiales</taxon>
        <taxon>Aspergillaceae</taxon>
        <taxon>Aspergillus</taxon>
        <taxon>Aspergillus subgen. Circumdati</taxon>
    </lineage>
</organism>
<protein>
    <submittedName>
        <fullName evidence="2">Uncharacterized protein</fullName>
    </submittedName>
</protein>
<dbReference type="InterPro" id="IPR021514">
    <property type="entry name" value="DUF3176"/>
</dbReference>
<reference evidence="2 3" key="1">
    <citation type="submission" date="2018-02" db="EMBL/GenBank/DDBJ databases">
        <title>The genomes of Aspergillus section Nigri reveals drivers in fungal speciation.</title>
        <authorList>
            <consortium name="DOE Joint Genome Institute"/>
            <person name="Vesth T.C."/>
            <person name="Nybo J."/>
            <person name="Theobald S."/>
            <person name="Brandl J."/>
            <person name="Frisvad J.C."/>
            <person name="Nielsen K.F."/>
            <person name="Lyhne E.K."/>
            <person name="Kogle M.E."/>
            <person name="Kuo A."/>
            <person name="Riley R."/>
            <person name="Clum A."/>
            <person name="Nolan M."/>
            <person name="Lipzen A."/>
            <person name="Salamov A."/>
            <person name="Henrissat B."/>
            <person name="Wiebenga A."/>
            <person name="De vries R.P."/>
            <person name="Grigoriev I.V."/>
            <person name="Mortensen U.H."/>
            <person name="Andersen M.R."/>
            <person name="Baker S.E."/>
        </authorList>
    </citation>
    <scope>NUCLEOTIDE SEQUENCE [LARGE SCALE GENOMIC DNA]</scope>
    <source>
        <strain evidence="2 3">CBS 707.79</strain>
    </source>
</reference>
<evidence type="ECO:0000256" key="1">
    <source>
        <dbReference type="SAM" id="Phobius"/>
    </source>
</evidence>
<proteinExistence type="predicted"/>
<keyword evidence="1" id="KW-0472">Membrane</keyword>
<feature type="transmembrane region" description="Helical" evidence="1">
    <location>
        <begin position="466"/>
        <end position="488"/>
    </location>
</feature>
<dbReference type="VEuPathDB" id="FungiDB:BO71DRAFT_398793"/>
<dbReference type="Pfam" id="PF11374">
    <property type="entry name" value="DUF3176"/>
    <property type="match status" value="1"/>
</dbReference>
<accession>A0A319DTM4</accession>
<dbReference type="PANTHER" id="PTHR35394:SF5">
    <property type="entry name" value="DUF3176 DOMAIN-CONTAINING PROTEIN"/>
    <property type="match status" value="1"/>
</dbReference>
<dbReference type="Proteomes" id="UP000247810">
    <property type="component" value="Unassembled WGS sequence"/>
</dbReference>
<dbReference type="OrthoDB" id="5242705at2759"/>
<dbReference type="PANTHER" id="PTHR35394">
    <property type="entry name" value="DUF3176 DOMAIN-CONTAINING PROTEIN"/>
    <property type="match status" value="1"/>
</dbReference>
<dbReference type="EMBL" id="KZ825868">
    <property type="protein sequence ID" value="PYH94643.1"/>
    <property type="molecule type" value="Genomic_DNA"/>
</dbReference>